<dbReference type="InterPro" id="IPR001206">
    <property type="entry name" value="Diacylglycerol_kinase_cat_dom"/>
</dbReference>
<dbReference type="InterPro" id="IPR004363">
    <property type="entry name" value="Methylgl_synth"/>
</dbReference>
<dbReference type="AlphaFoldDB" id="A0A5P1RDZ9"/>
<dbReference type="Gene3D" id="2.60.200.40">
    <property type="match status" value="1"/>
</dbReference>
<keyword evidence="3" id="KW-1185">Reference proteome</keyword>
<dbReference type="InterPro" id="IPR045540">
    <property type="entry name" value="YegS/DAGK_C"/>
</dbReference>
<dbReference type="GO" id="GO:0019242">
    <property type="term" value="P:methylglyoxal biosynthetic process"/>
    <property type="evidence" value="ECO:0007669"/>
    <property type="project" value="InterPro"/>
</dbReference>
<dbReference type="Pfam" id="PF19279">
    <property type="entry name" value="YegS_C"/>
    <property type="match status" value="1"/>
</dbReference>
<reference evidence="2 3" key="1">
    <citation type="journal article" date="2019" name="Biochem. Eng. J.">
        <title>Metabolic engineering of the marine bacteria Neptunomonas concharum for the production of acetoin and meso-2,3-butanediol from acetate.</title>
        <authorList>
            <person name="Li W."/>
            <person name="Pu N."/>
            <person name="Liu C.-X."/>
            <person name="Yuan Q.-P."/>
            <person name="Li Z.-J."/>
        </authorList>
    </citation>
    <scope>NUCLEOTIDE SEQUENCE [LARGE SCALE GENOMIC DNA]</scope>
    <source>
        <strain evidence="2 3">JCM17730</strain>
    </source>
</reference>
<evidence type="ECO:0000259" key="1">
    <source>
        <dbReference type="PROSITE" id="PS50146"/>
    </source>
</evidence>
<dbReference type="SUPFAM" id="SSF111331">
    <property type="entry name" value="NAD kinase/diacylglycerol kinase-like"/>
    <property type="match status" value="1"/>
</dbReference>
<dbReference type="PROSITE" id="PS50146">
    <property type="entry name" value="DAGK"/>
    <property type="match status" value="1"/>
</dbReference>
<dbReference type="KEGG" id="ncu:F0U83_12730"/>
<protein>
    <recommendedName>
        <fullName evidence="1">DAGKc domain-containing protein</fullName>
    </recommendedName>
</protein>
<dbReference type="OrthoDB" id="142078at2"/>
<proteinExistence type="predicted"/>
<dbReference type="PANTHER" id="PTHR30492:SF0">
    <property type="entry name" value="METHYLGLYOXAL SYNTHASE"/>
    <property type="match status" value="1"/>
</dbReference>
<dbReference type="EMBL" id="CP043869">
    <property type="protein sequence ID" value="QEQ97512.1"/>
    <property type="molecule type" value="Genomic_DNA"/>
</dbReference>
<dbReference type="GO" id="GO:0008929">
    <property type="term" value="F:methylglyoxal synthase activity"/>
    <property type="evidence" value="ECO:0007669"/>
    <property type="project" value="InterPro"/>
</dbReference>
<accession>A0A5P1RDZ9</accession>
<dbReference type="SMART" id="SM00046">
    <property type="entry name" value="DAGKc"/>
    <property type="match status" value="1"/>
</dbReference>
<dbReference type="Proteomes" id="UP000324760">
    <property type="component" value="Chromosome"/>
</dbReference>
<evidence type="ECO:0000313" key="3">
    <source>
        <dbReference type="Proteomes" id="UP000324760"/>
    </source>
</evidence>
<sequence length="327" mass="37110">MLTGLKLSTSLVHVCNINLHMPKSILLIYNPASGYFLEKQEDNPEAFFREQLSEHRQTCQLTFFKLESDPSSLLSEQLNELQPDEIWVAGGDGTVLSVAQSSVNTGIPIGIIPFGTMNLMARDLGMSLDVKVAIKQLCHASISKIDMAELNGAPFLCISNIGMSTRLTEERERLRHTSGWIRWPLMAGYMIRFMFAYPTQSVHIKLGNQVHTLQTRSISISNNLLEPNSSLIPQRKQLDKGCLGVYVAKHTSIWSLPRLIFRLLRKDWQSDKDILMFKADHVRIQLSKPRRKVKIMTDGELNEHSLPLDYHSKPSVLHILRPLEETP</sequence>
<dbReference type="GO" id="GO:0005829">
    <property type="term" value="C:cytosol"/>
    <property type="evidence" value="ECO:0007669"/>
    <property type="project" value="TreeGrafter"/>
</dbReference>
<dbReference type="GO" id="GO:0016301">
    <property type="term" value="F:kinase activity"/>
    <property type="evidence" value="ECO:0007669"/>
    <property type="project" value="InterPro"/>
</dbReference>
<dbReference type="Pfam" id="PF00781">
    <property type="entry name" value="DAGK_cat"/>
    <property type="match status" value="1"/>
</dbReference>
<name>A0A5P1RDZ9_9GAMM</name>
<dbReference type="PANTHER" id="PTHR30492">
    <property type="entry name" value="METHYLGLYOXAL SYNTHASE"/>
    <property type="match status" value="1"/>
</dbReference>
<evidence type="ECO:0000313" key="2">
    <source>
        <dbReference type="EMBL" id="QEQ97512.1"/>
    </source>
</evidence>
<feature type="domain" description="DAGKc" evidence="1">
    <location>
        <begin position="20"/>
        <end position="154"/>
    </location>
</feature>
<dbReference type="InterPro" id="IPR016064">
    <property type="entry name" value="NAD/diacylglycerol_kinase_sf"/>
</dbReference>
<organism evidence="2 3">
    <name type="scientific">Neptunomonas concharum</name>
    <dbReference type="NCBI Taxonomy" id="1031538"/>
    <lineage>
        <taxon>Bacteria</taxon>
        <taxon>Pseudomonadati</taxon>
        <taxon>Pseudomonadota</taxon>
        <taxon>Gammaproteobacteria</taxon>
        <taxon>Oceanospirillales</taxon>
        <taxon>Oceanospirillaceae</taxon>
        <taxon>Neptunomonas</taxon>
    </lineage>
</organism>
<dbReference type="Gene3D" id="3.40.50.10330">
    <property type="entry name" value="Probable inorganic polyphosphate/atp-NAD kinase, domain 1"/>
    <property type="match status" value="1"/>
</dbReference>
<dbReference type="InterPro" id="IPR017438">
    <property type="entry name" value="ATP-NAD_kinase_N"/>
</dbReference>
<gene>
    <name evidence="2" type="ORF">F0U83_12730</name>
</gene>